<dbReference type="Pfam" id="PF00106">
    <property type="entry name" value="adh_short"/>
    <property type="match status" value="1"/>
</dbReference>
<dbReference type="GO" id="GO:0051123">
    <property type="term" value="P:RNA polymerase II preinitiation complex assembly"/>
    <property type="evidence" value="ECO:0007669"/>
    <property type="project" value="TreeGrafter"/>
</dbReference>
<dbReference type="InterPro" id="IPR042225">
    <property type="entry name" value="Ncb2"/>
</dbReference>
<dbReference type="FunFam" id="1.10.20.10:FF:000019">
    <property type="entry name" value="Negative cofactor 2 beta"/>
    <property type="match status" value="1"/>
</dbReference>
<dbReference type="GeneID" id="73342942"/>
<protein>
    <recommendedName>
        <fullName evidence="8">NCT transcriptional regulatory complex subunit B</fullName>
    </recommendedName>
    <alternativeName>
        <fullName evidence="9">Negative cofactor 2 B</fullName>
    </alternativeName>
</protein>
<keyword evidence="5" id="KW-0539">Nucleus</keyword>
<dbReference type="GO" id="GO:0017025">
    <property type="term" value="F:TBP-class protein binding"/>
    <property type="evidence" value="ECO:0007669"/>
    <property type="project" value="TreeGrafter"/>
</dbReference>
<dbReference type="GO" id="GO:0016491">
    <property type="term" value="F:oxidoreductase activity"/>
    <property type="evidence" value="ECO:0007669"/>
    <property type="project" value="UniProtKB-KW"/>
</dbReference>
<dbReference type="Gene3D" id="3.40.50.720">
    <property type="entry name" value="NAD(P)-binding Rossmann-like Domain"/>
    <property type="match status" value="1"/>
</dbReference>
<evidence type="ECO:0000259" key="11">
    <source>
        <dbReference type="SMART" id="SM00822"/>
    </source>
</evidence>
<keyword evidence="3" id="KW-0521">NADP</keyword>
<dbReference type="InterPro" id="IPR002347">
    <property type="entry name" value="SDR_fam"/>
</dbReference>
<evidence type="ECO:0000256" key="10">
    <source>
        <dbReference type="SAM" id="MobiDB-lite"/>
    </source>
</evidence>
<dbReference type="AlphaFoldDB" id="A0A9Q8SV90"/>
<evidence type="ECO:0000256" key="4">
    <source>
        <dbReference type="ARBA" id="ARBA00023002"/>
    </source>
</evidence>
<dbReference type="KEGG" id="clup:CLUP02_08951"/>
<evidence type="ECO:0000313" key="13">
    <source>
        <dbReference type="Proteomes" id="UP000830671"/>
    </source>
</evidence>
<evidence type="ECO:0000256" key="6">
    <source>
        <dbReference type="ARBA" id="ARBA00053814"/>
    </source>
</evidence>
<proteinExistence type="inferred from homology"/>
<dbReference type="FunFam" id="3.40.50.720:FF:000281">
    <property type="entry name" value="Uncharacterized oxidoreductase YIR035C"/>
    <property type="match status" value="1"/>
</dbReference>
<feature type="domain" description="Ketoreductase" evidence="11">
    <location>
        <begin position="100"/>
        <end position="279"/>
    </location>
</feature>
<dbReference type="Pfam" id="PF00808">
    <property type="entry name" value="CBFD_NFYB_HMF"/>
    <property type="match status" value="1"/>
</dbReference>
<dbReference type="GO" id="GO:0016251">
    <property type="term" value="F:RNA polymerase II general transcription initiation factor activity"/>
    <property type="evidence" value="ECO:0007669"/>
    <property type="project" value="TreeGrafter"/>
</dbReference>
<dbReference type="InterPro" id="IPR057326">
    <property type="entry name" value="KR_dom"/>
</dbReference>
<reference evidence="12" key="1">
    <citation type="journal article" date="2021" name="Mol. Plant Microbe Interact.">
        <title>Complete Genome Sequence of the Plant-Pathogenic Fungus Colletotrichum lupini.</title>
        <authorList>
            <person name="Baroncelli R."/>
            <person name="Pensec F."/>
            <person name="Da Lio D."/>
            <person name="Boufleur T."/>
            <person name="Vicente I."/>
            <person name="Sarrocco S."/>
            <person name="Picot A."/>
            <person name="Baraldi E."/>
            <person name="Sukno S."/>
            <person name="Thon M."/>
            <person name="Le Floch G."/>
        </authorList>
    </citation>
    <scope>NUCLEOTIDE SEQUENCE</scope>
    <source>
        <strain evidence="12">IMI 504893</strain>
    </source>
</reference>
<evidence type="ECO:0000256" key="9">
    <source>
        <dbReference type="ARBA" id="ARBA00079659"/>
    </source>
</evidence>
<evidence type="ECO:0000256" key="1">
    <source>
        <dbReference type="ARBA" id="ARBA00004123"/>
    </source>
</evidence>
<evidence type="ECO:0000313" key="12">
    <source>
        <dbReference type="EMBL" id="UQC83456.1"/>
    </source>
</evidence>
<dbReference type="GO" id="GO:0017054">
    <property type="term" value="C:negative cofactor 2 complex"/>
    <property type="evidence" value="ECO:0007669"/>
    <property type="project" value="InterPro"/>
</dbReference>
<dbReference type="PANTHER" id="PTHR46138">
    <property type="entry name" value="PROTEIN DR1"/>
    <property type="match status" value="1"/>
</dbReference>
<evidence type="ECO:0000256" key="3">
    <source>
        <dbReference type="ARBA" id="ARBA00022857"/>
    </source>
</evidence>
<evidence type="ECO:0000256" key="5">
    <source>
        <dbReference type="ARBA" id="ARBA00023242"/>
    </source>
</evidence>
<comment type="function">
    <text evidence="6">Part of the NCT transcriptional regulatory complex that acts as a key regulator of ergosterol biosynthesis and the azole exporter cdr1B. The NCT complex binds the promoters of genes linked to azole susceptibility, and especially represses the expression of cdr1B transporter.</text>
</comment>
<evidence type="ECO:0000256" key="8">
    <source>
        <dbReference type="ARBA" id="ARBA00072420"/>
    </source>
</evidence>
<dbReference type="InterPro" id="IPR009072">
    <property type="entry name" value="Histone-fold"/>
</dbReference>
<dbReference type="CDD" id="cd22905">
    <property type="entry name" value="HFD_Dr1"/>
    <property type="match status" value="1"/>
</dbReference>
<evidence type="ECO:0000256" key="7">
    <source>
        <dbReference type="ARBA" id="ARBA00065193"/>
    </source>
</evidence>
<dbReference type="InterPro" id="IPR003958">
    <property type="entry name" value="CBFA_NFYB_domain"/>
</dbReference>
<sequence length="758" mass="82711">MRAQAQADQSSRPRQPDKIRTLNGPRPAPRHKGRNSKSATLHRNGASLPVNLHVAESFSTCPACCIPFLDHKSEINLGTATKLNFASLAKQTIAHNMSSKVIIVTGASRGIGLAIAQHLIKESHKVVLAARSKDQLEALKAAHPGQVEYVAGDLGDLKTIPKIAEAAVKAFGKIDGLVINHGVLEPVTRIADSSIEEWKKAYDINVFSGLALVQSSLSGLRKSKGCVLWVSSGAATGAYAAWGAYGTSKAAMNHLSAYLAVEEPDITSIAMSPGRVNTAMQKVIRDTGAGHMADKDHTSFVSAFDRGELFKPEQPGSVMARFVVKPQHDLSGKYFKWQAGELSAYHDAEISMEYVSSSLANLYRRNWKEILAFAAYLELEIYGHDMTLSGTQVLKPCDSAVQYLELSIVAGAFGHSSESIELVAFPFGRKVIHHYEGSYSSRGGIFRRRTAVPSLNGIRLWCKKCAPPRRDQAVTEPSLCGSVAPASSRPTKSAISLPNQIARPPRHRVFFTTNYQFPYKSTVDTRISRLFPAVSHLCQGQSLILVEKQTKSTTFLNLANFSSFIDTVVSYHNHASTLLRPCACLVFTAGPTKRHAHSLQEHPNPTDALSVSCDGLIALPHNQHVVQCNDDLSLPKATVQKIVTEILPPSAGVAFAKEARDLLIECCVEFITLISSEANEISEKEAKKTIACDHITKALEQLGFADYVPAVLEAAAEHKEVQKGREKKANKFQNSQIPLEELERMQREAFEDAANRHA</sequence>
<dbReference type="EMBL" id="CP019476">
    <property type="protein sequence ID" value="UQC83456.1"/>
    <property type="molecule type" value="Genomic_DNA"/>
</dbReference>
<name>A0A9Q8SV90_9PEZI</name>
<gene>
    <name evidence="12" type="ORF">CLUP02_08951</name>
</gene>
<accession>A0A9Q8SV90</accession>
<evidence type="ECO:0000256" key="2">
    <source>
        <dbReference type="ARBA" id="ARBA00006484"/>
    </source>
</evidence>
<dbReference type="Proteomes" id="UP000830671">
    <property type="component" value="Chromosome 4"/>
</dbReference>
<keyword evidence="13" id="KW-1185">Reference proteome</keyword>
<dbReference type="PANTHER" id="PTHR46138:SF1">
    <property type="entry name" value="PROTEIN DR1"/>
    <property type="match status" value="1"/>
</dbReference>
<feature type="region of interest" description="Disordered" evidence="10">
    <location>
        <begin position="1"/>
        <end position="44"/>
    </location>
</feature>
<comment type="similarity">
    <text evidence="2">Belongs to the short-chain dehydrogenases/reductases (SDR) family.</text>
</comment>
<comment type="subunit">
    <text evidence="7">Forms the NCT transcriptional regulatory complex with nctA and mot1.</text>
</comment>
<dbReference type="RefSeq" id="XP_049145075.1">
    <property type="nucleotide sequence ID" value="XM_049287932.1"/>
</dbReference>
<dbReference type="SMART" id="SM00822">
    <property type="entry name" value="PKS_KR"/>
    <property type="match status" value="1"/>
</dbReference>
<dbReference type="PRINTS" id="PR00081">
    <property type="entry name" value="GDHRDH"/>
</dbReference>
<dbReference type="GO" id="GO:0046982">
    <property type="term" value="F:protein heterodimerization activity"/>
    <property type="evidence" value="ECO:0007669"/>
    <property type="project" value="InterPro"/>
</dbReference>
<dbReference type="InterPro" id="IPR036291">
    <property type="entry name" value="NAD(P)-bd_dom_sf"/>
</dbReference>
<dbReference type="Gene3D" id="1.10.20.10">
    <property type="entry name" value="Histone, subunit A"/>
    <property type="match status" value="1"/>
</dbReference>
<keyword evidence="4" id="KW-0560">Oxidoreductase</keyword>
<organism evidence="12 13">
    <name type="scientific">Colletotrichum lupini</name>
    <dbReference type="NCBI Taxonomy" id="145971"/>
    <lineage>
        <taxon>Eukaryota</taxon>
        <taxon>Fungi</taxon>
        <taxon>Dikarya</taxon>
        <taxon>Ascomycota</taxon>
        <taxon>Pezizomycotina</taxon>
        <taxon>Sordariomycetes</taxon>
        <taxon>Hypocreomycetidae</taxon>
        <taxon>Glomerellales</taxon>
        <taxon>Glomerellaceae</taxon>
        <taxon>Colletotrichum</taxon>
        <taxon>Colletotrichum acutatum species complex</taxon>
    </lineage>
</organism>
<comment type="subcellular location">
    <subcellularLocation>
        <location evidence="1">Nucleus</location>
    </subcellularLocation>
</comment>
<dbReference type="SUPFAM" id="SSF51735">
    <property type="entry name" value="NAD(P)-binding Rossmann-fold domains"/>
    <property type="match status" value="1"/>
</dbReference>
<dbReference type="SUPFAM" id="SSF47113">
    <property type="entry name" value="Histone-fold"/>
    <property type="match status" value="1"/>
</dbReference>
<feature type="compositionally biased region" description="Polar residues" evidence="10">
    <location>
        <begin position="1"/>
        <end position="13"/>
    </location>
</feature>
<dbReference type="GO" id="GO:0000122">
    <property type="term" value="P:negative regulation of transcription by RNA polymerase II"/>
    <property type="evidence" value="ECO:0007669"/>
    <property type="project" value="InterPro"/>
</dbReference>